<dbReference type="EMBL" id="MFJB01000044">
    <property type="protein sequence ID" value="OGF99904.1"/>
    <property type="molecule type" value="Genomic_DNA"/>
</dbReference>
<dbReference type="Gene3D" id="3.40.50.150">
    <property type="entry name" value="Vaccinia Virus protein VP39"/>
    <property type="match status" value="1"/>
</dbReference>
<organism evidence="2 3">
    <name type="scientific">Candidatus Gottesmanbacteria bacterium RBG_16_38_7b</name>
    <dbReference type="NCBI Taxonomy" id="1798372"/>
    <lineage>
        <taxon>Bacteria</taxon>
        <taxon>Candidatus Gottesmaniibacteriota</taxon>
    </lineage>
</organism>
<dbReference type="GO" id="GO:0016423">
    <property type="term" value="F:tRNA (guanine) methyltransferase activity"/>
    <property type="evidence" value="ECO:0007669"/>
    <property type="project" value="TreeGrafter"/>
</dbReference>
<proteinExistence type="predicted"/>
<accession>A0A1F5YIC3</accession>
<dbReference type="InterPro" id="IPR029063">
    <property type="entry name" value="SAM-dependent_MTases_sf"/>
</dbReference>
<dbReference type="Pfam" id="PF01170">
    <property type="entry name" value="UPF0020"/>
    <property type="match status" value="1"/>
</dbReference>
<feature type="domain" description="Ribosomal RNA large subunit methyltransferase K/L-like methyltransferase" evidence="1">
    <location>
        <begin position="204"/>
        <end position="357"/>
    </location>
</feature>
<protein>
    <recommendedName>
        <fullName evidence="1">Ribosomal RNA large subunit methyltransferase K/L-like methyltransferase domain-containing protein</fullName>
    </recommendedName>
</protein>
<dbReference type="SUPFAM" id="SSF53335">
    <property type="entry name" value="S-adenosyl-L-methionine-dependent methyltransferases"/>
    <property type="match status" value="1"/>
</dbReference>
<reference evidence="2 3" key="1">
    <citation type="journal article" date="2016" name="Nat. Commun.">
        <title>Thousands of microbial genomes shed light on interconnected biogeochemical processes in an aquifer system.</title>
        <authorList>
            <person name="Anantharaman K."/>
            <person name="Brown C.T."/>
            <person name="Hug L.A."/>
            <person name="Sharon I."/>
            <person name="Castelle C.J."/>
            <person name="Probst A.J."/>
            <person name="Thomas B.C."/>
            <person name="Singh A."/>
            <person name="Wilkins M.J."/>
            <person name="Karaoz U."/>
            <person name="Brodie E.L."/>
            <person name="Williams K.H."/>
            <person name="Hubbard S.S."/>
            <person name="Banfield J.F."/>
        </authorList>
    </citation>
    <scope>NUCLEOTIDE SEQUENCE [LARGE SCALE GENOMIC DNA]</scope>
</reference>
<dbReference type="Proteomes" id="UP000177396">
    <property type="component" value="Unassembled WGS sequence"/>
</dbReference>
<dbReference type="InterPro" id="IPR000241">
    <property type="entry name" value="RlmKL-like_Mtase"/>
</dbReference>
<evidence type="ECO:0000313" key="3">
    <source>
        <dbReference type="Proteomes" id="UP000177396"/>
    </source>
</evidence>
<comment type="caution">
    <text evidence="2">The sequence shown here is derived from an EMBL/GenBank/DDBJ whole genome shotgun (WGS) entry which is preliminary data.</text>
</comment>
<dbReference type="GO" id="GO:0030488">
    <property type="term" value="P:tRNA methylation"/>
    <property type="evidence" value="ECO:0007669"/>
    <property type="project" value="TreeGrafter"/>
</dbReference>
<dbReference type="PANTHER" id="PTHR14911:SF13">
    <property type="entry name" value="TRNA (GUANINE(6)-N2)-METHYLTRANSFERASE THUMP3"/>
    <property type="match status" value="1"/>
</dbReference>
<gene>
    <name evidence="2" type="ORF">A2153_02015</name>
</gene>
<dbReference type="PANTHER" id="PTHR14911">
    <property type="entry name" value="THUMP DOMAIN-CONTAINING"/>
    <property type="match status" value="1"/>
</dbReference>
<dbReference type="AlphaFoldDB" id="A0A1F5YIC3"/>
<evidence type="ECO:0000259" key="1">
    <source>
        <dbReference type="Pfam" id="PF01170"/>
    </source>
</evidence>
<sequence>MDSYFFVLGRYPSLSTAEILSVLRLLGINFNVTHQSSEITTITVSQKINQGHIINTLGGTVKIGQIFGQASFDQDESQFLKYFDSQFLKENLLPPNVNKIHFAISIYDAGAGPKITDKISQKLTFLNKNLKEKLMEAGFKAGFLRIKGRSISSVSFYKNQLLNKGFELVLLVAPDKIILGKTLNIQDFNSFAKRDIERPKKDKRSGILPVKLARMMINLVSPKSSSVLLDPFCGSGTILMEASLLGIKNIIGADIDGAAISNTKTNLDWLFKEFRLNPDQYKLTLKVSDIRNLDKILSPNIADAIVTEPFLGPPLYKTADKSKSEKLISQLTPLYKESFNVFRRLLKEKGQIVIIFPVFHTKDKDYFIDKKIIDSSEFKILQSLLYSSPGQFVGRQIVHLVKS</sequence>
<evidence type="ECO:0000313" key="2">
    <source>
        <dbReference type="EMBL" id="OGF99904.1"/>
    </source>
</evidence>
<name>A0A1F5YIC3_9BACT</name>
<dbReference type="CDD" id="cd02440">
    <property type="entry name" value="AdoMet_MTases"/>
    <property type="match status" value="1"/>
</dbReference>